<accession>A0A6L6QN54</accession>
<evidence type="ECO:0000313" key="3">
    <source>
        <dbReference type="EMBL" id="MTW13307.1"/>
    </source>
</evidence>
<dbReference type="RefSeq" id="WP_155456222.1">
    <property type="nucleotide sequence ID" value="NZ_WNKX01000020.1"/>
</dbReference>
<reference evidence="3 4" key="1">
    <citation type="submission" date="2019-11" db="EMBL/GenBank/DDBJ databases">
        <title>Type strains purchased from KCTC, JCM and DSMZ.</title>
        <authorList>
            <person name="Lu H."/>
        </authorList>
    </citation>
    <scope>NUCLEOTIDE SEQUENCE [LARGE SCALE GENOMIC DNA]</scope>
    <source>
        <strain evidence="3 4">JCM 31587</strain>
    </source>
</reference>
<dbReference type="OrthoDB" id="197869at2"/>
<feature type="chain" id="PRO_5026957622" description="Porin domain-containing protein" evidence="1">
    <location>
        <begin position="21"/>
        <end position="410"/>
    </location>
</feature>
<dbReference type="EMBL" id="WNKX01000020">
    <property type="protein sequence ID" value="MTW13307.1"/>
    <property type="molecule type" value="Genomic_DNA"/>
</dbReference>
<feature type="signal peptide" evidence="1">
    <location>
        <begin position="1"/>
        <end position="20"/>
    </location>
</feature>
<dbReference type="GO" id="GO:0016020">
    <property type="term" value="C:membrane"/>
    <property type="evidence" value="ECO:0007669"/>
    <property type="project" value="InterPro"/>
</dbReference>
<protein>
    <recommendedName>
        <fullName evidence="2">Porin domain-containing protein</fullName>
    </recommendedName>
</protein>
<name>A0A6L6QN54_9BURK</name>
<evidence type="ECO:0000259" key="2">
    <source>
        <dbReference type="Pfam" id="PF13609"/>
    </source>
</evidence>
<dbReference type="GO" id="GO:0015288">
    <property type="term" value="F:porin activity"/>
    <property type="evidence" value="ECO:0007669"/>
    <property type="project" value="InterPro"/>
</dbReference>
<feature type="domain" description="Porin" evidence="2">
    <location>
        <begin position="7"/>
        <end position="321"/>
    </location>
</feature>
<dbReference type="Gene3D" id="2.40.160.10">
    <property type="entry name" value="Porin"/>
    <property type="match status" value="1"/>
</dbReference>
<proteinExistence type="predicted"/>
<dbReference type="InterPro" id="IPR033900">
    <property type="entry name" value="Gram_neg_porin_domain"/>
</dbReference>
<organism evidence="3 4">
    <name type="scientific">Massilia eburnea</name>
    <dbReference type="NCBI Taxonomy" id="1776165"/>
    <lineage>
        <taxon>Bacteria</taxon>
        <taxon>Pseudomonadati</taxon>
        <taxon>Pseudomonadota</taxon>
        <taxon>Betaproteobacteria</taxon>
        <taxon>Burkholderiales</taxon>
        <taxon>Oxalobacteraceae</taxon>
        <taxon>Telluria group</taxon>
        <taxon>Massilia</taxon>
    </lineage>
</organism>
<dbReference type="Proteomes" id="UP000472320">
    <property type="component" value="Unassembled WGS sequence"/>
</dbReference>
<dbReference type="SUPFAM" id="SSF56935">
    <property type="entry name" value="Porins"/>
    <property type="match status" value="1"/>
</dbReference>
<comment type="caution">
    <text evidence="3">The sequence shown here is derived from an EMBL/GenBank/DDBJ whole genome shotgun (WGS) entry which is preliminary data.</text>
</comment>
<dbReference type="AlphaFoldDB" id="A0A6L6QN54"/>
<keyword evidence="1" id="KW-0732">Signal</keyword>
<dbReference type="InterPro" id="IPR023614">
    <property type="entry name" value="Porin_dom_sf"/>
</dbReference>
<evidence type="ECO:0000313" key="4">
    <source>
        <dbReference type="Proteomes" id="UP000472320"/>
    </source>
</evidence>
<keyword evidence="4" id="KW-1185">Reference proteome</keyword>
<sequence>MKKQLLAAAVLAATGMLAQAGTLGDGNLNISGFGTLGVAQTDKDDAKFARYNQAAGTGDSPRIGLDSNLGLQATYTFSDSLSGTVQVLTRKNTSQQFTTDLTWGFLKYKLNDETNVRVGRVVLPAFLISDYQNVGYANTMMRPPIEMYGQAPIENVDGGDVNWQHAFGDTNVTVQAFGGVSRGKLYIPTGGGSVAKHQSPVFGLALTAEYGPFTGRLAHARAKIEVNNLQPMNALTDSLTATHVPMLVQLADDLTLKGGKHMSFTEIGMTMDWKNIVLQAEYAQRRAQDPVYIPETNSGYLMAGYRFGKVLPYYAHAYYKGAGSSVNVPTVPAGHPLAPTLASVRGLLVSPEQKTDLIGMRWDFAKSLALKVQIDHVKPTVKGGSLILPSGVPSYDKSVNVYAAGIDFVF</sequence>
<gene>
    <name evidence="3" type="ORF">GM658_22110</name>
</gene>
<dbReference type="Pfam" id="PF13609">
    <property type="entry name" value="Porin_4"/>
    <property type="match status" value="1"/>
</dbReference>
<evidence type="ECO:0000256" key="1">
    <source>
        <dbReference type="SAM" id="SignalP"/>
    </source>
</evidence>